<dbReference type="PANTHER" id="PTHR30026">
    <property type="entry name" value="OUTER MEMBRANE PROTEIN TOLC"/>
    <property type="match status" value="1"/>
</dbReference>
<dbReference type="InterPro" id="IPR003423">
    <property type="entry name" value="OMP_efflux"/>
</dbReference>
<dbReference type="Pfam" id="PF02321">
    <property type="entry name" value="OEP"/>
    <property type="match status" value="2"/>
</dbReference>
<dbReference type="NCBIfam" id="TIGR01844">
    <property type="entry name" value="type_I_sec_TolC"/>
    <property type="match status" value="1"/>
</dbReference>
<sequence length="487" mass="53988">MFFFSRQNKTIWIKVKIPQYIYALLIAGAAFHTPLHASDLMEIYREALEQDAQYSAARAAHQAAQEKLPQGRAGLLPTITLGAVRRRQYIDVSTSTGAGGIVTNPAPVTIDPSSVTLTATQPLYRKENFVIYEQSKIQVAQADSQFIIAAQELILRVAQAYFDILLALINLEVAEAQKKAIGEQLAQAKRNFQVGTVTIVDTHEAQARFDLSLSQEIVARNDLEVRKRALQQIIGRLPDNLVRPNENSANSADLLNLKYANMQDWISVAEQNNLAMKVQQSVYEIAKQEVERAKAGHYPTVDLVALYSDQKGVGGAVTGRPIDLTTKEIGIQLNFPIFQGFAVQSRVREALATQEKVFQDLNNTRRNSVLQVSQQYLNVTNGIAQMKALRQAVTSSQSQVDSTKLGQEVGVRTEVDVLNAQQLHYSARRDLAQARYNFLMSRLRLEAEAGELDEEDLRQINDVLVSKGTLGVSSSNGRDPSSVSHVQ</sequence>
<keyword evidence="4" id="KW-1134">Transmembrane beta strand</keyword>
<evidence type="ECO:0000256" key="7">
    <source>
        <dbReference type="ARBA" id="ARBA00023237"/>
    </source>
</evidence>
<dbReference type="SUPFAM" id="SSF56954">
    <property type="entry name" value="Outer membrane efflux proteins (OEP)"/>
    <property type="match status" value="1"/>
</dbReference>
<name>A0ABY0TL41_9PROT</name>
<dbReference type="EMBL" id="FNKY01000001">
    <property type="protein sequence ID" value="SDR00134.1"/>
    <property type="molecule type" value="Genomic_DNA"/>
</dbReference>
<proteinExistence type="inferred from homology"/>
<keyword evidence="9" id="KW-1185">Reference proteome</keyword>
<keyword evidence="7" id="KW-0998">Cell outer membrane</keyword>
<organism evidence="8 9">
    <name type="scientific">Nitrosospira multiformis</name>
    <dbReference type="NCBI Taxonomy" id="1231"/>
    <lineage>
        <taxon>Bacteria</taxon>
        <taxon>Pseudomonadati</taxon>
        <taxon>Pseudomonadota</taxon>
        <taxon>Betaproteobacteria</taxon>
        <taxon>Nitrosomonadales</taxon>
        <taxon>Nitrosomonadaceae</taxon>
        <taxon>Nitrosospira</taxon>
    </lineage>
</organism>
<keyword evidence="5" id="KW-0812">Transmembrane</keyword>
<comment type="caution">
    <text evidence="8">The sequence shown here is derived from an EMBL/GenBank/DDBJ whole genome shotgun (WGS) entry which is preliminary data.</text>
</comment>
<comment type="subcellular location">
    <subcellularLocation>
        <location evidence="1">Cell outer membrane</location>
    </subcellularLocation>
</comment>
<comment type="similarity">
    <text evidence="2">Belongs to the outer membrane factor (OMF) (TC 1.B.17) family.</text>
</comment>
<dbReference type="PANTHER" id="PTHR30026:SF20">
    <property type="entry name" value="OUTER MEMBRANE PROTEIN TOLC"/>
    <property type="match status" value="1"/>
</dbReference>
<reference evidence="8 9" key="1">
    <citation type="submission" date="2016-10" db="EMBL/GenBank/DDBJ databases">
        <authorList>
            <person name="Varghese N."/>
            <person name="Submissions S."/>
        </authorList>
    </citation>
    <scope>NUCLEOTIDE SEQUENCE [LARGE SCALE GENOMIC DNA]</scope>
    <source>
        <strain evidence="8 9">Nl1</strain>
    </source>
</reference>
<evidence type="ECO:0000313" key="9">
    <source>
        <dbReference type="Proteomes" id="UP000183471"/>
    </source>
</evidence>
<evidence type="ECO:0000256" key="6">
    <source>
        <dbReference type="ARBA" id="ARBA00023136"/>
    </source>
</evidence>
<evidence type="ECO:0000313" key="8">
    <source>
        <dbReference type="EMBL" id="SDR00134.1"/>
    </source>
</evidence>
<evidence type="ECO:0000256" key="1">
    <source>
        <dbReference type="ARBA" id="ARBA00004442"/>
    </source>
</evidence>
<evidence type="ECO:0000256" key="5">
    <source>
        <dbReference type="ARBA" id="ARBA00022692"/>
    </source>
</evidence>
<gene>
    <name evidence="8" type="ORF">SAMN05216402_3198</name>
</gene>
<evidence type="ECO:0000256" key="2">
    <source>
        <dbReference type="ARBA" id="ARBA00007613"/>
    </source>
</evidence>
<keyword evidence="6" id="KW-0472">Membrane</keyword>
<evidence type="ECO:0000256" key="4">
    <source>
        <dbReference type="ARBA" id="ARBA00022452"/>
    </source>
</evidence>
<dbReference type="InterPro" id="IPR010130">
    <property type="entry name" value="T1SS_OMP_TolC"/>
</dbReference>
<keyword evidence="3" id="KW-0813">Transport</keyword>
<dbReference type="InterPro" id="IPR051906">
    <property type="entry name" value="TolC-like"/>
</dbReference>
<dbReference type="Gene3D" id="1.20.1600.10">
    <property type="entry name" value="Outer membrane efflux proteins (OEP)"/>
    <property type="match status" value="1"/>
</dbReference>
<protein>
    <submittedName>
        <fullName evidence="8">Outer membrane protein</fullName>
    </submittedName>
</protein>
<dbReference type="Proteomes" id="UP000183471">
    <property type="component" value="Unassembled WGS sequence"/>
</dbReference>
<evidence type="ECO:0000256" key="3">
    <source>
        <dbReference type="ARBA" id="ARBA00022448"/>
    </source>
</evidence>
<accession>A0ABY0TL41</accession>